<comment type="similarity">
    <text evidence="7">Belongs to the CrgA family.</text>
</comment>
<proteinExistence type="inferred from homology"/>
<keyword evidence="6 7" id="KW-0131">Cell cycle</keyword>
<accession>A0ABP6RBL2</accession>
<keyword evidence="4 7" id="KW-1133">Transmembrane helix</keyword>
<feature type="compositionally biased region" description="Basic and acidic residues" evidence="8">
    <location>
        <begin position="1"/>
        <end position="12"/>
    </location>
</feature>
<feature type="transmembrane region" description="Helical" evidence="7">
    <location>
        <begin position="57"/>
        <end position="79"/>
    </location>
</feature>
<evidence type="ECO:0000256" key="8">
    <source>
        <dbReference type="SAM" id="MobiDB-lite"/>
    </source>
</evidence>
<dbReference type="Proteomes" id="UP001501736">
    <property type="component" value="Unassembled WGS sequence"/>
</dbReference>
<dbReference type="RefSeq" id="WP_344718447.1">
    <property type="nucleotide sequence ID" value="NZ_BAAAYG010000003.1"/>
</dbReference>
<keyword evidence="3 7" id="KW-0812">Transmembrane</keyword>
<protein>
    <recommendedName>
        <fullName evidence="7">Cell division protein CrgA</fullName>
    </recommendedName>
</protein>
<keyword evidence="10" id="KW-1185">Reference proteome</keyword>
<comment type="subcellular location">
    <subcellularLocation>
        <location evidence="7">Cell membrane</location>
        <topology evidence="7">Multi-pass membrane protein</topology>
    </subcellularLocation>
</comment>
<comment type="caution">
    <text evidence="9">The sequence shown here is derived from an EMBL/GenBank/DDBJ whole genome shotgun (WGS) entry which is preliminary data.</text>
</comment>
<feature type="region of interest" description="Disordered" evidence="8">
    <location>
        <begin position="1"/>
        <end position="45"/>
    </location>
</feature>
<dbReference type="HAMAP" id="MF_00631">
    <property type="entry name" value="CrgA"/>
    <property type="match status" value="1"/>
</dbReference>
<evidence type="ECO:0000256" key="1">
    <source>
        <dbReference type="ARBA" id="ARBA00022475"/>
    </source>
</evidence>
<keyword evidence="5 7" id="KW-0472">Membrane</keyword>
<evidence type="ECO:0000313" key="9">
    <source>
        <dbReference type="EMBL" id="GAA3281883.1"/>
    </source>
</evidence>
<evidence type="ECO:0000256" key="5">
    <source>
        <dbReference type="ARBA" id="ARBA00023136"/>
    </source>
</evidence>
<reference evidence="10" key="1">
    <citation type="journal article" date="2019" name="Int. J. Syst. Evol. Microbiol.">
        <title>The Global Catalogue of Microorganisms (GCM) 10K type strain sequencing project: providing services to taxonomists for standard genome sequencing and annotation.</title>
        <authorList>
            <consortium name="The Broad Institute Genomics Platform"/>
            <consortium name="The Broad Institute Genome Sequencing Center for Infectious Disease"/>
            <person name="Wu L."/>
            <person name="Ma J."/>
        </authorList>
    </citation>
    <scope>NUCLEOTIDE SEQUENCE [LARGE SCALE GENOMIC DNA]</scope>
    <source>
        <strain evidence="10">JCM 11483</strain>
    </source>
</reference>
<keyword evidence="2 7" id="KW-0132">Cell division</keyword>
<keyword evidence="1 7" id="KW-1003">Cell membrane</keyword>
<dbReference type="EMBL" id="BAAAYG010000003">
    <property type="protein sequence ID" value="GAA3281883.1"/>
    <property type="molecule type" value="Genomic_DNA"/>
</dbReference>
<evidence type="ECO:0000256" key="7">
    <source>
        <dbReference type="HAMAP-Rule" id="MF_00631"/>
    </source>
</evidence>
<name>A0ABP6RBL2_9MICC</name>
<dbReference type="Pfam" id="PF06781">
    <property type="entry name" value="CrgA"/>
    <property type="match status" value="1"/>
</dbReference>
<organism evidence="9 10">
    <name type="scientific">Nesterenkonia halobia</name>
    <dbReference type="NCBI Taxonomy" id="37922"/>
    <lineage>
        <taxon>Bacteria</taxon>
        <taxon>Bacillati</taxon>
        <taxon>Actinomycetota</taxon>
        <taxon>Actinomycetes</taxon>
        <taxon>Micrococcales</taxon>
        <taxon>Micrococcaceae</taxon>
        <taxon>Nesterenkonia</taxon>
    </lineage>
</organism>
<evidence type="ECO:0000256" key="4">
    <source>
        <dbReference type="ARBA" id="ARBA00022989"/>
    </source>
</evidence>
<evidence type="ECO:0000256" key="6">
    <source>
        <dbReference type="ARBA" id="ARBA00023306"/>
    </source>
</evidence>
<dbReference type="InterPro" id="IPR009619">
    <property type="entry name" value="CrgA"/>
</dbReference>
<feature type="transmembrane region" description="Helical" evidence="7">
    <location>
        <begin position="91"/>
        <end position="109"/>
    </location>
</feature>
<sequence length="112" mass="12714">MPESKRRKDRGAAKRSRKDRGGLPQAEESMLSKASPLDDSDPITDGFDDLEEETLPLWYRITMFGLMILGLLWLIVWYISGTTLPIESIGAWNIAVGFGIAMIGFFMTMRWK</sequence>
<evidence type="ECO:0000256" key="3">
    <source>
        <dbReference type="ARBA" id="ARBA00022692"/>
    </source>
</evidence>
<gene>
    <name evidence="7" type="primary">crgA</name>
    <name evidence="9" type="ORF">GCM10020260_08100</name>
</gene>
<evidence type="ECO:0000256" key="2">
    <source>
        <dbReference type="ARBA" id="ARBA00022618"/>
    </source>
</evidence>
<comment type="function">
    <text evidence="7">Involved in cell division.</text>
</comment>
<evidence type="ECO:0000313" key="10">
    <source>
        <dbReference type="Proteomes" id="UP001501736"/>
    </source>
</evidence>